<dbReference type="PANTHER" id="PTHR42867">
    <property type="entry name" value="MEMBRANE PROTEIN-RELATED"/>
    <property type="match status" value="1"/>
</dbReference>
<organism evidence="2 3">
    <name type="scientific">Gemmiger gallinarum</name>
    <dbReference type="NCBI Taxonomy" id="2779354"/>
    <lineage>
        <taxon>Bacteria</taxon>
        <taxon>Bacillati</taxon>
        <taxon>Bacillota</taxon>
        <taxon>Clostridia</taxon>
        <taxon>Eubacteriales</taxon>
        <taxon>Gemmiger</taxon>
    </lineage>
</organism>
<dbReference type="RefSeq" id="WP_193502504.1">
    <property type="nucleotide sequence ID" value="NZ_JADCKC010000003.1"/>
</dbReference>
<protein>
    <submittedName>
        <fullName evidence="2">DUF1385 domain-containing protein</fullName>
    </submittedName>
</protein>
<name>A0ABR9R5G0_9FIRM</name>
<feature type="transmembrane region" description="Helical" evidence="1">
    <location>
        <begin position="215"/>
        <end position="234"/>
    </location>
</feature>
<comment type="caution">
    <text evidence="2">The sequence shown here is derived from an EMBL/GenBank/DDBJ whole genome shotgun (WGS) entry which is preliminary data.</text>
</comment>
<evidence type="ECO:0000256" key="1">
    <source>
        <dbReference type="SAM" id="Phobius"/>
    </source>
</evidence>
<feature type="transmembrane region" description="Helical" evidence="1">
    <location>
        <begin position="240"/>
        <end position="261"/>
    </location>
</feature>
<evidence type="ECO:0000313" key="3">
    <source>
        <dbReference type="Proteomes" id="UP000768567"/>
    </source>
</evidence>
<dbReference type="Proteomes" id="UP000768567">
    <property type="component" value="Unassembled WGS sequence"/>
</dbReference>
<dbReference type="Pfam" id="PF07136">
    <property type="entry name" value="DUF1385"/>
    <property type="match status" value="1"/>
</dbReference>
<feature type="transmembrane region" description="Helical" evidence="1">
    <location>
        <begin position="153"/>
        <end position="170"/>
    </location>
</feature>
<dbReference type="InterPro" id="IPR010787">
    <property type="entry name" value="DUF1385"/>
</dbReference>
<keyword evidence="1" id="KW-1133">Transmembrane helix</keyword>
<keyword evidence="1" id="KW-0812">Transmembrane</keyword>
<dbReference type="PANTHER" id="PTHR42867:SF1">
    <property type="entry name" value="MEMBRANE PROTEIN-RELATED"/>
    <property type="match status" value="1"/>
</dbReference>
<sequence length="315" mass="35637">MDLEKRPTEKFRTSVGGQALMEGIMMRGPKKICCAVRRPDGTIDLSCSDVCSHWYNKVPLLRGICNMVDNLYNGYKYLMHSADIAMTEEEQEESESKLDKWLDEHTGPAFQNVLMGISAFAGVILAIFLFTFLPTFLTGALGKVVELGRWPRVILESVLKLIIFLSYMFLCSRMKEVHRMFEYHGAEHKTIACYEAGEELTVENIRRHSRFHPRCGTSFLFLVILIGIVLYAILPWESTALRVVYKLALLPVLVAVSYEVIKWAGRSNSLLARAVSQPGLWLQRLTTFEPDDSMIEVAIAAVTPVLPDRPEDGAW</sequence>
<proteinExistence type="predicted"/>
<keyword evidence="3" id="KW-1185">Reference proteome</keyword>
<keyword evidence="1" id="KW-0472">Membrane</keyword>
<gene>
    <name evidence="2" type="ORF">INF35_11370</name>
</gene>
<accession>A0ABR9R5G0</accession>
<reference evidence="2 3" key="1">
    <citation type="submission" date="2020-10" db="EMBL/GenBank/DDBJ databases">
        <title>ChiBAC.</title>
        <authorList>
            <person name="Zenner C."/>
            <person name="Hitch T.C.A."/>
            <person name="Clavel T."/>
        </authorList>
    </citation>
    <scope>NUCLEOTIDE SEQUENCE [LARGE SCALE GENOMIC DNA]</scope>
    <source>
        <strain evidence="2 3">DSM 109015</strain>
    </source>
</reference>
<feature type="transmembrane region" description="Helical" evidence="1">
    <location>
        <begin position="113"/>
        <end position="133"/>
    </location>
</feature>
<dbReference type="EMBL" id="JADCKC010000003">
    <property type="protein sequence ID" value="MBE5038387.1"/>
    <property type="molecule type" value="Genomic_DNA"/>
</dbReference>
<evidence type="ECO:0000313" key="2">
    <source>
        <dbReference type="EMBL" id="MBE5038387.1"/>
    </source>
</evidence>